<keyword evidence="2" id="KW-0812">Transmembrane</keyword>
<feature type="transmembrane region" description="Helical" evidence="2">
    <location>
        <begin position="46"/>
        <end position="67"/>
    </location>
</feature>
<feature type="transmembrane region" description="Helical" evidence="2">
    <location>
        <begin position="158"/>
        <end position="184"/>
    </location>
</feature>
<evidence type="ECO:0000256" key="2">
    <source>
        <dbReference type="SAM" id="Phobius"/>
    </source>
</evidence>
<evidence type="ECO:0008006" key="5">
    <source>
        <dbReference type="Google" id="ProtNLM"/>
    </source>
</evidence>
<proteinExistence type="predicted"/>
<protein>
    <recommendedName>
        <fullName evidence="5">Transmembrane protein</fullName>
    </recommendedName>
</protein>
<keyword evidence="4" id="KW-1185">Reference proteome</keyword>
<feature type="transmembrane region" description="Helical" evidence="2">
    <location>
        <begin position="79"/>
        <end position="100"/>
    </location>
</feature>
<comment type="caution">
    <text evidence="3">The sequence shown here is derived from an EMBL/GenBank/DDBJ whole genome shotgun (WGS) entry which is preliminary data.</text>
</comment>
<name>A0AAD7C7J8_9AGAR</name>
<reference evidence="3" key="1">
    <citation type="submission" date="2023-03" db="EMBL/GenBank/DDBJ databases">
        <title>Massive genome expansion in bonnet fungi (Mycena s.s.) driven by repeated elements and novel gene families across ecological guilds.</title>
        <authorList>
            <consortium name="Lawrence Berkeley National Laboratory"/>
            <person name="Harder C.B."/>
            <person name="Miyauchi S."/>
            <person name="Viragh M."/>
            <person name="Kuo A."/>
            <person name="Thoen E."/>
            <person name="Andreopoulos B."/>
            <person name="Lu D."/>
            <person name="Skrede I."/>
            <person name="Drula E."/>
            <person name="Henrissat B."/>
            <person name="Morin E."/>
            <person name="Kohler A."/>
            <person name="Barry K."/>
            <person name="LaButti K."/>
            <person name="Morin E."/>
            <person name="Salamov A."/>
            <person name="Lipzen A."/>
            <person name="Mereny Z."/>
            <person name="Hegedus B."/>
            <person name="Baldrian P."/>
            <person name="Stursova M."/>
            <person name="Weitz H."/>
            <person name="Taylor A."/>
            <person name="Grigoriev I.V."/>
            <person name="Nagy L.G."/>
            <person name="Martin F."/>
            <person name="Kauserud H."/>
        </authorList>
    </citation>
    <scope>NUCLEOTIDE SEQUENCE</scope>
    <source>
        <strain evidence="3">9284</strain>
    </source>
</reference>
<gene>
    <name evidence="3" type="ORF">FB45DRAFT_1125279</name>
</gene>
<organism evidence="3 4">
    <name type="scientific">Roridomyces roridus</name>
    <dbReference type="NCBI Taxonomy" id="1738132"/>
    <lineage>
        <taxon>Eukaryota</taxon>
        <taxon>Fungi</taxon>
        <taxon>Dikarya</taxon>
        <taxon>Basidiomycota</taxon>
        <taxon>Agaricomycotina</taxon>
        <taxon>Agaricomycetes</taxon>
        <taxon>Agaricomycetidae</taxon>
        <taxon>Agaricales</taxon>
        <taxon>Marasmiineae</taxon>
        <taxon>Mycenaceae</taxon>
        <taxon>Roridomyces</taxon>
    </lineage>
</organism>
<evidence type="ECO:0000256" key="1">
    <source>
        <dbReference type="SAM" id="MobiDB-lite"/>
    </source>
</evidence>
<feature type="region of interest" description="Disordered" evidence="1">
    <location>
        <begin position="259"/>
        <end position="287"/>
    </location>
</feature>
<accession>A0AAD7C7J8</accession>
<feature type="transmembrane region" description="Helical" evidence="2">
    <location>
        <begin position="112"/>
        <end position="133"/>
    </location>
</feature>
<dbReference type="Proteomes" id="UP001221142">
    <property type="component" value="Unassembled WGS sequence"/>
</dbReference>
<dbReference type="EMBL" id="JARKIF010000004">
    <property type="protein sequence ID" value="KAJ7641458.1"/>
    <property type="molecule type" value="Genomic_DNA"/>
</dbReference>
<sequence length="287" mass="31568">MSVPRATIFRIISFSLVAGDVFQTIPATLEMYMKNWNERRLSATCFFYAVTRYLSVISLVSNGYAAFSTSFTPESCKKYYMLPNVTALVAVMAIQVLVYIRTLAISGQSKYVRYGMGLLMLLGFPVQTFGIVYHRDPSFNNGTCKGKVLRAGEPDWNIVYYSAHMAFDLVAVVTATTYLVLISLSSYTGGMLRFSKLVKMILRDGLLYFVVVFAVNLWVVMEFAHVFTTGATSTLPLAVELIAAQHLILSTQRLAQTGAHSGSSIPNDQRRASPIPPADVAFASGPG</sequence>
<evidence type="ECO:0000313" key="3">
    <source>
        <dbReference type="EMBL" id="KAJ7641458.1"/>
    </source>
</evidence>
<feature type="transmembrane region" description="Helical" evidence="2">
    <location>
        <begin position="205"/>
        <end position="227"/>
    </location>
</feature>
<keyword evidence="2" id="KW-1133">Transmembrane helix</keyword>
<dbReference type="AlphaFoldDB" id="A0AAD7C7J8"/>
<evidence type="ECO:0000313" key="4">
    <source>
        <dbReference type="Proteomes" id="UP001221142"/>
    </source>
</evidence>
<keyword evidence="2" id="KW-0472">Membrane</keyword>